<dbReference type="InterPro" id="IPR039131">
    <property type="entry name" value="NDUFAF1"/>
</dbReference>
<feature type="domain" description="NADH:ubiquinone oxidoreductase intermediate-associated protein 30" evidence="2">
    <location>
        <begin position="4"/>
        <end position="154"/>
    </location>
</feature>
<evidence type="ECO:0000313" key="4">
    <source>
        <dbReference type="Proteomes" id="UP001156666"/>
    </source>
</evidence>
<dbReference type="PANTHER" id="PTHR13194:SF19">
    <property type="entry name" value="NAD(P)-BINDING ROSSMANN-FOLD SUPERFAMILY PROTEIN"/>
    <property type="match status" value="1"/>
</dbReference>
<evidence type="ECO:0000256" key="1">
    <source>
        <dbReference type="ARBA" id="ARBA00007884"/>
    </source>
</evidence>
<dbReference type="AlphaFoldDB" id="A0AA37WFG1"/>
<name>A0AA37WFG1_9BACT</name>
<proteinExistence type="inferred from homology"/>
<dbReference type="RefSeq" id="WP_235293473.1">
    <property type="nucleotide sequence ID" value="NZ_BSOH01000037.1"/>
</dbReference>
<protein>
    <submittedName>
        <fullName evidence="3">NADH:ubiquinone oxidoreductase</fullName>
    </submittedName>
</protein>
<dbReference type="PANTHER" id="PTHR13194">
    <property type="entry name" value="COMPLEX I INTERMEDIATE-ASSOCIATED PROTEIN 30"/>
    <property type="match status" value="1"/>
</dbReference>
<sequence>MVLFDFNKDSSLDQWVVVDDNVMGGRSDGRFLLNDNGHAVFKGEVSLENNGGFSSVRYSFDQIEVKDYTKMVLRIKGDGKRYQFRVKPDRNDRHSYIYYFETSGEWQNISIPLTQMKPFFRGRKLDIPNYSAQELEEVAILISNKKAESFKLEIDKITLK</sequence>
<accession>A0AA37WFG1</accession>
<reference evidence="3" key="2">
    <citation type="submission" date="2023-01" db="EMBL/GenBank/DDBJ databases">
        <title>Draft genome sequence of Portibacter lacus strain NBRC 108769.</title>
        <authorList>
            <person name="Sun Q."/>
            <person name="Mori K."/>
        </authorList>
    </citation>
    <scope>NUCLEOTIDE SEQUENCE</scope>
    <source>
        <strain evidence="3">NBRC 108769</strain>
    </source>
</reference>
<dbReference type="Pfam" id="PF08547">
    <property type="entry name" value="CIA30"/>
    <property type="match status" value="1"/>
</dbReference>
<keyword evidence="4" id="KW-1185">Reference proteome</keyword>
<dbReference type="InterPro" id="IPR008979">
    <property type="entry name" value="Galactose-bd-like_sf"/>
</dbReference>
<comment type="similarity">
    <text evidence="1">Belongs to the CIA30 family.</text>
</comment>
<dbReference type="InterPro" id="IPR013857">
    <property type="entry name" value="NADH-UbQ_OxRdtase-assoc_prot30"/>
</dbReference>
<evidence type="ECO:0000313" key="3">
    <source>
        <dbReference type="EMBL" id="GLR19946.1"/>
    </source>
</evidence>
<dbReference type="Gene3D" id="2.60.120.430">
    <property type="entry name" value="Galactose-binding lectin"/>
    <property type="match status" value="1"/>
</dbReference>
<gene>
    <name evidence="3" type="ORF">GCM10007940_45620</name>
</gene>
<dbReference type="SUPFAM" id="SSF49785">
    <property type="entry name" value="Galactose-binding domain-like"/>
    <property type="match status" value="1"/>
</dbReference>
<reference evidence="3" key="1">
    <citation type="journal article" date="2014" name="Int. J. Syst. Evol. Microbiol.">
        <title>Complete genome sequence of Corynebacterium casei LMG S-19264T (=DSM 44701T), isolated from a smear-ripened cheese.</title>
        <authorList>
            <consortium name="US DOE Joint Genome Institute (JGI-PGF)"/>
            <person name="Walter F."/>
            <person name="Albersmeier A."/>
            <person name="Kalinowski J."/>
            <person name="Ruckert C."/>
        </authorList>
    </citation>
    <scope>NUCLEOTIDE SEQUENCE</scope>
    <source>
        <strain evidence="3">NBRC 108769</strain>
    </source>
</reference>
<organism evidence="3 4">
    <name type="scientific">Portibacter lacus</name>
    <dbReference type="NCBI Taxonomy" id="1099794"/>
    <lineage>
        <taxon>Bacteria</taxon>
        <taxon>Pseudomonadati</taxon>
        <taxon>Bacteroidota</taxon>
        <taxon>Saprospiria</taxon>
        <taxon>Saprospirales</taxon>
        <taxon>Haliscomenobacteraceae</taxon>
        <taxon>Portibacter</taxon>
    </lineage>
</organism>
<dbReference type="EMBL" id="BSOH01000037">
    <property type="protein sequence ID" value="GLR19946.1"/>
    <property type="molecule type" value="Genomic_DNA"/>
</dbReference>
<evidence type="ECO:0000259" key="2">
    <source>
        <dbReference type="Pfam" id="PF08547"/>
    </source>
</evidence>
<comment type="caution">
    <text evidence="3">The sequence shown here is derived from an EMBL/GenBank/DDBJ whole genome shotgun (WGS) entry which is preliminary data.</text>
</comment>
<dbReference type="Proteomes" id="UP001156666">
    <property type="component" value="Unassembled WGS sequence"/>
</dbReference>